<reference evidence="1" key="1">
    <citation type="submission" date="2020-04" db="EMBL/GenBank/DDBJ databases">
        <authorList>
            <person name="Broberg M."/>
        </authorList>
    </citation>
    <scope>NUCLEOTIDE SEQUENCE</scope>
</reference>
<sequence length="95" mass="10050">MSLMASLVAKTSTAWTETIETTAAEDRERAPQTTKGTRTVATMNRRGALLETCTGDGTTRPPQIVAITATLPQVINTHPAIAIQIGTAADTTLLR</sequence>
<proteinExistence type="predicted"/>
<dbReference type="EMBL" id="CADEHS020000005">
    <property type="protein sequence ID" value="CAG9940577.1"/>
    <property type="molecule type" value="Genomic_DNA"/>
</dbReference>
<evidence type="ECO:0000313" key="2">
    <source>
        <dbReference type="Proteomes" id="UP000836387"/>
    </source>
</evidence>
<protein>
    <submittedName>
        <fullName evidence="1">Uncharacterized protein</fullName>
    </submittedName>
</protein>
<organism evidence="1 2">
    <name type="scientific">Clonostachys rosea f. rosea IK726</name>
    <dbReference type="NCBI Taxonomy" id="1349383"/>
    <lineage>
        <taxon>Eukaryota</taxon>
        <taxon>Fungi</taxon>
        <taxon>Dikarya</taxon>
        <taxon>Ascomycota</taxon>
        <taxon>Pezizomycotina</taxon>
        <taxon>Sordariomycetes</taxon>
        <taxon>Hypocreomycetidae</taxon>
        <taxon>Hypocreales</taxon>
        <taxon>Bionectriaceae</taxon>
        <taxon>Clonostachys</taxon>
    </lineage>
</organism>
<name>A0ACA9TIF9_BIOOC</name>
<gene>
    <name evidence="1" type="ORF">CRV2_00001992</name>
</gene>
<comment type="caution">
    <text evidence="1">The sequence shown here is derived from an EMBL/GenBank/DDBJ whole genome shotgun (WGS) entry which is preliminary data.</text>
</comment>
<reference evidence="1" key="2">
    <citation type="submission" date="2021-10" db="EMBL/GenBank/DDBJ databases">
        <authorList>
            <person name="Piombo E."/>
        </authorList>
    </citation>
    <scope>NUCLEOTIDE SEQUENCE</scope>
</reference>
<dbReference type="Proteomes" id="UP000836387">
    <property type="component" value="Unassembled WGS sequence"/>
</dbReference>
<keyword evidence="2" id="KW-1185">Reference proteome</keyword>
<evidence type="ECO:0000313" key="1">
    <source>
        <dbReference type="EMBL" id="CAG9940577.1"/>
    </source>
</evidence>
<accession>A0ACA9TIF9</accession>